<protein>
    <submittedName>
        <fullName evidence="1">Uncharacterized protein</fullName>
    </submittedName>
</protein>
<gene>
    <name evidence="1" type="ORF">METZ01_LOCUS249841</name>
</gene>
<name>A0A382ICK3_9ZZZZ</name>
<dbReference type="EMBL" id="UINC01066356">
    <property type="protein sequence ID" value="SVB96987.1"/>
    <property type="molecule type" value="Genomic_DNA"/>
</dbReference>
<feature type="non-terminal residue" evidence="1">
    <location>
        <position position="1"/>
    </location>
</feature>
<evidence type="ECO:0000313" key="1">
    <source>
        <dbReference type="EMBL" id="SVB96987.1"/>
    </source>
</evidence>
<organism evidence="1">
    <name type="scientific">marine metagenome</name>
    <dbReference type="NCBI Taxonomy" id="408172"/>
    <lineage>
        <taxon>unclassified sequences</taxon>
        <taxon>metagenomes</taxon>
        <taxon>ecological metagenomes</taxon>
    </lineage>
</organism>
<proteinExistence type="predicted"/>
<accession>A0A382ICK3</accession>
<sequence length="28" mass="3283">SMILTVICSTKYDRLIESMVKKFVAMFQ</sequence>
<dbReference type="AlphaFoldDB" id="A0A382ICK3"/>
<reference evidence="1" key="1">
    <citation type="submission" date="2018-05" db="EMBL/GenBank/DDBJ databases">
        <authorList>
            <person name="Lanie J.A."/>
            <person name="Ng W.-L."/>
            <person name="Kazmierczak K.M."/>
            <person name="Andrzejewski T.M."/>
            <person name="Davidsen T.M."/>
            <person name="Wayne K.J."/>
            <person name="Tettelin H."/>
            <person name="Glass J.I."/>
            <person name="Rusch D."/>
            <person name="Podicherti R."/>
            <person name="Tsui H.-C.T."/>
            <person name="Winkler M.E."/>
        </authorList>
    </citation>
    <scope>NUCLEOTIDE SEQUENCE</scope>
</reference>